<dbReference type="AlphaFoldDB" id="A0A3P7FHN3"/>
<dbReference type="InParanoid" id="A0A3P7FHN3"/>
<dbReference type="Proteomes" id="UP000270924">
    <property type="component" value="Unassembled WGS sequence"/>
</dbReference>
<evidence type="ECO:0000313" key="1">
    <source>
        <dbReference type="EMBL" id="VDM10022.1"/>
    </source>
</evidence>
<dbReference type="EMBL" id="UYWW01001150">
    <property type="protein sequence ID" value="VDM10022.1"/>
    <property type="molecule type" value="Genomic_DNA"/>
</dbReference>
<name>A0A3P7FHN3_WUCBA</name>
<proteinExistence type="predicted"/>
<gene>
    <name evidence="1" type="ORF">WBA_LOCUS3408</name>
</gene>
<protein>
    <submittedName>
        <fullName evidence="1">Uncharacterized protein</fullName>
    </submittedName>
</protein>
<reference evidence="1 2" key="1">
    <citation type="submission" date="2018-11" db="EMBL/GenBank/DDBJ databases">
        <authorList>
            <consortium name="Pathogen Informatics"/>
        </authorList>
    </citation>
    <scope>NUCLEOTIDE SEQUENCE [LARGE SCALE GENOMIC DNA]</scope>
</reference>
<accession>A0A3P7FHN3</accession>
<organism evidence="1 2">
    <name type="scientific">Wuchereria bancrofti</name>
    <dbReference type="NCBI Taxonomy" id="6293"/>
    <lineage>
        <taxon>Eukaryota</taxon>
        <taxon>Metazoa</taxon>
        <taxon>Ecdysozoa</taxon>
        <taxon>Nematoda</taxon>
        <taxon>Chromadorea</taxon>
        <taxon>Rhabditida</taxon>
        <taxon>Spirurina</taxon>
        <taxon>Spiruromorpha</taxon>
        <taxon>Filarioidea</taxon>
        <taxon>Onchocercidae</taxon>
        <taxon>Wuchereria</taxon>
    </lineage>
</organism>
<evidence type="ECO:0000313" key="2">
    <source>
        <dbReference type="Proteomes" id="UP000270924"/>
    </source>
</evidence>
<sequence length="105" mass="11770">MDGSFIPLYSAESRDSKRAFNFANIVRFVVFRGKSWATMRLRLSMLLAGHEKAGEACQVLKIGPVRWLEPSTESVVPGIAAKKESIVVSVNELKELFGNIKHIRH</sequence>
<keyword evidence="2" id="KW-1185">Reference proteome</keyword>